<keyword evidence="4" id="KW-1185">Reference proteome</keyword>
<accession>A0A511V7P5</accession>
<protein>
    <recommendedName>
        <fullName evidence="5">Aminodeoxychorismate lyase</fullName>
    </recommendedName>
</protein>
<evidence type="ECO:0000313" key="4">
    <source>
        <dbReference type="Proteomes" id="UP000321157"/>
    </source>
</evidence>
<dbReference type="RefSeq" id="WP_146808493.1">
    <property type="nucleotide sequence ID" value="NZ_BJXX01000028.1"/>
</dbReference>
<dbReference type="Proteomes" id="UP000321157">
    <property type="component" value="Unassembled WGS sequence"/>
</dbReference>
<feature type="region of interest" description="Disordered" evidence="1">
    <location>
        <begin position="38"/>
        <end position="78"/>
    </location>
</feature>
<dbReference type="OrthoDB" id="2138957at2"/>
<keyword evidence="2" id="KW-0812">Transmembrane</keyword>
<keyword evidence="2" id="KW-1133">Transmembrane helix</keyword>
<reference evidence="3 4" key="1">
    <citation type="submission" date="2019-07" db="EMBL/GenBank/DDBJ databases">
        <title>Whole genome shotgun sequence of Aneurinibacillus danicus NBRC 102444.</title>
        <authorList>
            <person name="Hosoyama A."/>
            <person name="Uohara A."/>
            <person name="Ohji S."/>
            <person name="Ichikawa N."/>
        </authorList>
    </citation>
    <scope>NUCLEOTIDE SEQUENCE [LARGE SCALE GENOMIC DNA]</scope>
    <source>
        <strain evidence="3 4">NBRC 102444</strain>
    </source>
</reference>
<evidence type="ECO:0000313" key="3">
    <source>
        <dbReference type="EMBL" id="GEN33202.1"/>
    </source>
</evidence>
<organism evidence="3 4">
    <name type="scientific">Aneurinibacillus danicus</name>
    <dbReference type="NCBI Taxonomy" id="267746"/>
    <lineage>
        <taxon>Bacteria</taxon>
        <taxon>Bacillati</taxon>
        <taxon>Bacillota</taxon>
        <taxon>Bacilli</taxon>
        <taxon>Bacillales</taxon>
        <taxon>Paenibacillaceae</taxon>
        <taxon>Aneurinibacillus group</taxon>
        <taxon>Aneurinibacillus</taxon>
    </lineage>
</organism>
<comment type="caution">
    <text evidence="3">The sequence shown here is derived from an EMBL/GenBank/DDBJ whole genome shotgun (WGS) entry which is preliminary data.</text>
</comment>
<gene>
    <name evidence="3" type="ORF">ADA01nite_06620</name>
</gene>
<keyword evidence="2" id="KW-0472">Membrane</keyword>
<dbReference type="Gene3D" id="3.30.1490.480">
    <property type="entry name" value="Endolytic murein transglycosylase"/>
    <property type="match status" value="1"/>
</dbReference>
<feature type="compositionally biased region" description="Polar residues" evidence="1">
    <location>
        <begin position="61"/>
        <end position="70"/>
    </location>
</feature>
<dbReference type="AlphaFoldDB" id="A0A511V7P5"/>
<dbReference type="EMBL" id="BJXX01000028">
    <property type="protein sequence ID" value="GEN33202.1"/>
    <property type="molecule type" value="Genomic_DNA"/>
</dbReference>
<sequence length="153" mass="16969">MLKVTKQGLRGFAAGILFSTAVLSFVYYRELPEKKAKAESVQKQDPASQPIKEIQMPAPSLANTAASQQPQPKPAVQPEEKVYTYRLVIGKGMSPEEVADKLQEVHIIKDKKVLLKYLNDFSLMGSVRFGTYDLSSNMKIPEIAKIITTAKAK</sequence>
<evidence type="ECO:0000256" key="2">
    <source>
        <dbReference type="SAM" id="Phobius"/>
    </source>
</evidence>
<feature type="transmembrane region" description="Helical" evidence="2">
    <location>
        <begin position="12"/>
        <end position="28"/>
    </location>
</feature>
<evidence type="ECO:0008006" key="5">
    <source>
        <dbReference type="Google" id="ProtNLM"/>
    </source>
</evidence>
<evidence type="ECO:0000256" key="1">
    <source>
        <dbReference type="SAM" id="MobiDB-lite"/>
    </source>
</evidence>
<name>A0A511V7P5_9BACL</name>
<proteinExistence type="predicted"/>